<evidence type="ECO:0000259" key="2">
    <source>
        <dbReference type="Pfam" id="PF12146"/>
    </source>
</evidence>
<keyword evidence="1" id="KW-1133">Transmembrane helix</keyword>
<dbReference type="OrthoDB" id="9777090at2"/>
<dbReference type="STRING" id="493.BWD07_09900"/>
<dbReference type="InterPro" id="IPR022742">
    <property type="entry name" value="Hydrolase_4"/>
</dbReference>
<keyword evidence="1" id="KW-0472">Membrane</keyword>
<reference evidence="3 4" key="1">
    <citation type="submission" date="2018-12" db="EMBL/GenBank/DDBJ databases">
        <authorList>
            <consortium name="Pathogen Informatics"/>
        </authorList>
    </citation>
    <scope>NUCLEOTIDE SEQUENCE [LARGE SCALE GENOMIC DNA]</scope>
    <source>
        <strain evidence="3 4">NCTC10296</strain>
    </source>
</reference>
<evidence type="ECO:0000313" key="3">
    <source>
        <dbReference type="EMBL" id="VEF00589.1"/>
    </source>
</evidence>
<dbReference type="Pfam" id="PF12146">
    <property type="entry name" value="Hydrolase_4"/>
    <property type="match status" value="1"/>
</dbReference>
<dbReference type="EMBL" id="LR134313">
    <property type="protein sequence ID" value="VEF00589.1"/>
    <property type="molecule type" value="Genomic_DNA"/>
</dbReference>
<dbReference type="SUPFAM" id="SSF53474">
    <property type="entry name" value="alpha/beta-Hydrolases"/>
    <property type="match status" value="1"/>
</dbReference>
<dbReference type="AlphaFoldDB" id="A0A448D7D6"/>
<keyword evidence="1" id="KW-0812">Transmembrane</keyword>
<protein>
    <submittedName>
        <fullName evidence="3">2-succinyl-6-hydroxy-2,4-cyclohexadiene-1-carboxy late synthase</fullName>
    </submittedName>
</protein>
<dbReference type="PANTHER" id="PTHR12277">
    <property type="entry name" value="ALPHA/BETA HYDROLASE DOMAIN-CONTAINING PROTEIN"/>
    <property type="match status" value="1"/>
</dbReference>
<dbReference type="Gene3D" id="3.40.50.1820">
    <property type="entry name" value="alpha/beta hydrolase"/>
    <property type="match status" value="1"/>
</dbReference>
<sequence>MLKKLLVFSVQCMFISYILVAAALYCFQEKLIFLPARLESGYRFDLRSPFEEINLAADGAVLNGLRIHAQKPKGALLFFHGNAGTLQDWSPVAERFAALGYETYLFNYRGYGKSTGRISSEAVLFDDADKAVEYVRNDFGGKPEVVAGYSMGSGLAARAARQYGIRKLALFAPYFKLDDFLHEKVVWMPKFLIRYRIPTADFIAAAKQSEITLLHGRQDALIGVENMHKLSKLLKKQDKAFELEADHNTIMLKPELWQILQNRL</sequence>
<evidence type="ECO:0000313" key="4">
    <source>
        <dbReference type="Proteomes" id="UP000279284"/>
    </source>
</evidence>
<dbReference type="Proteomes" id="UP000279284">
    <property type="component" value="Chromosome"/>
</dbReference>
<organism evidence="3 4">
    <name type="scientific">Neisseria canis</name>
    <dbReference type="NCBI Taxonomy" id="493"/>
    <lineage>
        <taxon>Bacteria</taxon>
        <taxon>Pseudomonadati</taxon>
        <taxon>Pseudomonadota</taxon>
        <taxon>Betaproteobacteria</taxon>
        <taxon>Neisseriales</taxon>
        <taxon>Neisseriaceae</taxon>
        <taxon>Neisseria</taxon>
    </lineage>
</organism>
<feature type="transmembrane region" description="Helical" evidence="1">
    <location>
        <begin position="6"/>
        <end position="27"/>
    </location>
</feature>
<evidence type="ECO:0000256" key="1">
    <source>
        <dbReference type="SAM" id="Phobius"/>
    </source>
</evidence>
<feature type="domain" description="Serine aminopeptidase S33" evidence="2">
    <location>
        <begin position="70"/>
        <end position="182"/>
    </location>
</feature>
<dbReference type="InterPro" id="IPR029058">
    <property type="entry name" value="AB_hydrolase_fold"/>
</dbReference>
<dbReference type="KEGG" id="nci:NCTC10296_00931"/>
<proteinExistence type="predicted"/>
<accession>A0A448D7D6</accession>
<gene>
    <name evidence="3" type="ORF">NCTC10296_00931</name>
</gene>
<dbReference type="PANTHER" id="PTHR12277:SF81">
    <property type="entry name" value="PROTEIN ABHD13"/>
    <property type="match status" value="1"/>
</dbReference>
<name>A0A448D7D6_9NEIS</name>
<dbReference type="RefSeq" id="WP_085417257.1">
    <property type="nucleotide sequence ID" value="NZ_CAUJPY010000011.1"/>
</dbReference>
<keyword evidence="4" id="KW-1185">Reference proteome</keyword>